<feature type="domain" description="Acyl-CoA dehydrogenase/oxidase N-terminal" evidence="9">
    <location>
        <begin position="21"/>
        <end position="143"/>
    </location>
</feature>
<dbReference type="Gene3D" id="1.10.540.10">
    <property type="entry name" value="Acyl-CoA dehydrogenase/oxidase, N-terminal domain"/>
    <property type="match status" value="1"/>
</dbReference>
<proteinExistence type="inferred from homology"/>
<dbReference type="EMBL" id="RBII01000001">
    <property type="protein sequence ID" value="RKQ71567.1"/>
    <property type="molecule type" value="Genomic_DNA"/>
</dbReference>
<keyword evidence="5 6" id="KW-0560">Oxidoreductase</keyword>
<evidence type="ECO:0000256" key="4">
    <source>
        <dbReference type="ARBA" id="ARBA00022827"/>
    </source>
</evidence>
<dbReference type="PANTHER" id="PTHR43292:SF3">
    <property type="entry name" value="ACYL-COA DEHYDROGENASE FADE29"/>
    <property type="match status" value="1"/>
</dbReference>
<evidence type="ECO:0000256" key="5">
    <source>
        <dbReference type="ARBA" id="ARBA00023002"/>
    </source>
</evidence>
<dbReference type="PANTHER" id="PTHR43292">
    <property type="entry name" value="ACYL-COA DEHYDROGENASE"/>
    <property type="match status" value="1"/>
</dbReference>
<dbReference type="Pfam" id="PF02770">
    <property type="entry name" value="Acyl-CoA_dh_M"/>
    <property type="match status" value="1"/>
</dbReference>
<dbReference type="FunFam" id="2.40.110.10:FF:000011">
    <property type="entry name" value="Acyl-CoA dehydrogenase FadE34"/>
    <property type="match status" value="1"/>
</dbReference>
<evidence type="ECO:0000256" key="6">
    <source>
        <dbReference type="RuleBase" id="RU362125"/>
    </source>
</evidence>
<name>A0A420WKM4_9PROT</name>
<evidence type="ECO:0000256" key="2">
    <source>
        <dbReference type="ARBA" id="ARBA00009347"/>
    </source>
</evidence>
<feature type="domain" description="Acyl-CoA dehydrogenase/oxidase C-terminal" evidence="7">
    <location>
        <begin position="253"/>
        <end position="404"/>
    </location>
</feature>
<dbReference type="InterPro" id="IPR036250">
    <property type="entry name" value="AcylCo_DH-like_C"/>
</dbReference>
<feature type="domain" description="Acyl-CoA oxidase/dehydrogenase middle" evidence="8">
    <location>
        <begin position="147"/>
        <end position="241"/>
    </location>
</feature>
<evidence type="ECO:0000256" key="3">
    <source>
        <dbReference type="ARBA" id="ARBA00022630"/>
    </source>
</evidence>
<accession>A0A420WKM4</accession>
<dbReference type="InParanoid" id="A0A420WKM4"/>
<dbReference type="GO" id="GO:0016627">
    <property type="term" value="F:oxidoreductase activity, acting on the CH-CH group of donors"/>
    <property type="evidence" value="ECO:0007669"/>
    <property type="project" value="InterPro"/>
</dbReference>
<evidence type="ECO:0000256" key="1">
    <source>
        <dbReference type="ARBA" id="ARBA00001974"/>
    </source>
</evidence>
<dbReference type="Pfam" id="PF00441">
    <property type="entry name" value="Acyl-CoA_dh_1"/>
    <property type="match status" value="1"/>
</dbReference>
<dbReference type="Proteomes" id="UP000282211">
    <property type="component" value="Unassembled WGS sequence"/>
</dbReference>
<comment type="cofactor">
    <cofactor evidence="1 6">
        <name>FAD</name>
        <dbReference type="ChEBI" id="CHEBI:57692"/>
    </cofactor>
</comment>
<keyword evidence="3 6" id="KW-0285">Flavoprotein</keyword>
<evidence type="ECO:0000259" key="9">
    <source>
        <dbReference type="Pfam" id="PF02771"/>
    </source>
</evidence>
<dbReference type="Gene3D" id="2.40.110.10">
    <property type="entry name" value="Butyryl-CoA Dehydrogenase, subunit A, domain 2"/>
    <property type="match status" value="1"/>
</dbReference>
<dbReference type="GO" id="GO:0005886">
    <property type="term" value="C:plasma membrane"/>
    <property type="evidence" value="ECO:0007669"/>
    <property type="project" value="TreeGrafter"/>
</dbReference>
<dbReference type="InterPro" id="IPR037069">
    <property type="entry name" value="AcylCoA_DH/ox_N_sf"/>
</dbReference>
<dbReference type="AlphaFoldDB" id="A0A420WKM4"/>
<dbReference type="Gene3D" id="1.20.140.10">
    <property type="entry name" value="Butyryl-CoA Dehydrogenase, subunit A, domain 3"/>
    <property type="match status" value="1"/>
</dbReference>
<dbReference type="GO" id="GO:0050660">
    <property type="term" value="F:flavin adenine dinucleotide binding"/>
    <property type="evidence" value="ECO:0007669"/>
    <property type="project" value="InterPro"/>
</dbReference>
<dbReference type="InterPro" id="IPR006091">
    <property type="entry name" value="Acyl-CoA_Oxase/DH_mid-dom"/>
</dbReference>
<comment type="caution">
    <text evidence="10">The sequence shown here is derived from an EMBL/GenBank/DDBJ whole genome shotgun (WGS) entry which is preliminary data.</text>
</comment>
<protein>
    <submittedName>
        <fullName evidence="10">Acyl-CoA dehydrogenase</fullName>
    </submittedName>
</protein>
<organism evidence="10 11">
    <name type="scientific">Litorimonas taeanensis</name>
    <dbReference type="NCBI Taxonomy" id="568099"/>
    <lineage>
        <taxon>Bacteria</taxon>
        <taxon>Pseudomonadati</taxon>
        <taxon>Pseudomonadota</taxon>
        <taxon>Alphaproteobacteria</taxon>
        <taxon>Maricaulales</taxon>
        <taxon>Robiginitomaculaceae</taxon>
    </lineage>
</organism>
<dbReference type="InterPro" id="IPR052161">
    <property type="entry name" value="Mycobact_Acyl-CoA_DH"/>
</dbReference>
<dbReference type="SUPFAM" id="SSF56645">
    <property type="entry name" value="Acyl-CoA dehydrogenase NM domain-like"/>
    <property type="match status" value="1"/>
</dbReference>
<dbReference type="SUPFAM" id="SSF47203">
    <property type="entry name" value="Acyl-CoA dehydrogenase C-terminal domain-like"/>
    <property type="match status" value="1"/>
</dbReference>
<reference evidence="10 11" key="1">
    <citation type="submission" date="2018-10" db="EMBL/GenBank/DDBJ databases">
        <title>Genomic Encyclopedia of Type Strains, Phase IV (KMG-IV): sequencing the most valuable type-strain genomes for metagenomic binning, comparative biology and taxonomic classification.</title>
        <authorList>
            <person name="Goeker M."/>
        </authorList>
    </citation>
    <scope>NUCLEOTIDE SEQUENCE [LARGE SCALE GENOMIC DNA]</scope>
    <source>
        <strain evidence="10 11">DSM 22008</strain>
    </source>
</reference>
<evidence type="ECO:0000313" key="11">
    <source>
        <dbReference type="Proteomes" id="UP000282211"/>
    </source>
</evidence>
<sequence length="409" mass="45878">MKRVPLINTARAWGEALMPDLETFKQEAREWLAENCPAEMREPMKSDDDACWGGRNWTFQNEAQKIWLERMATKGWTVPTWPKEYGGAGLSRAEEVILLKEMARINARSPLSSFGIWMLGPALLKFGNEEQKKEHLPKIARGEIRWCQGYSEPNAGSDLAALATKAEDKGDHYLVNGQKVWTSYADKADWIFCLVRTDNTGRKHDGISFLLFDMESEGVEARPITLISGKSPFCETFLSDVKVPKENLMGEEGKGWTIAKYLLTHEREMIGGQGEGTTRPMHEIAAGSVGLENGVLSDPMLRYKIAEAEIDEWAFKLTMERKLAEAKAGASLGADSSMLKYYGTELNKRRYELMMDAAGHDGLEWEGERSTEGKLPREWLRTKANSIEGGTSEVQLNIISKHILQLPGA</sequence>
<dbReference type="InterPro" id="IPR046373">
    <property type="entry name" value="Acyl-CoA_Oxase/DH_mid-dom_sf"/>
</dbReference>
<dbReference type="InterPro" id="IPR013786">
    <property type="entry name" value="AcylCoA_DH/ox_N"/>
</dbReference>
<keyword evidence="11" id="KW-1185">Reference proteome</keyword>
<evidence type="ECO:0000259" key="8">
    <source>
        <dbReference type="Pfam" id="PF02770"/>
    </source>
</evidence>
<evidence type="ECO:0000313" key="10">
    <source>
        <dbReference type="EMBL" id="RKQ71567.1"/>
    </source>
</evidence>
<keyword evidence="4 6" id="KW-0274">FAD</keyword>
<dbReference type="InterPro" id="IPR009100">
    <property type="entry name" value="AcylCoA_DH/oxidase_NM_dom_sf"/>
</dbReference>
<evidence type="ECO:0000259" key="7">
    <source>
        <dbReference type="Pfam" id="PF00441"/>
    </source>
</evidence>
<dbReference type="InterPro" id="IPR009075">
    <property type="entry name" value="AcylCo_DH/oxidase_C"/>
</dbReference>
<dbReference type="Pfam" id="PF02771">
    <property type="entry name" value="Acyl-CoA_dh_N"/>
    <property type="match status" value="1"/>
</dbReference>
<comment type="similarity">
    <text evidence="2 6">Belongs to the acyl-CoA dehydrogenase family.</text>
</comment>
<gene>
    <name evidence="10" type="ORF">DES40_0892</name>
</gene>